<name>A0AAV7W0R9_PLEWA</name>
<reference evidence="1" key="1">
    <citation type="journal article" date="2022" name="bioRxiv">
        <title>Sequencing and chromosome-scale assembly of the giantPleurodeles waltlgenome.</title>
        <authorList>
            <person name="Brown T."/>
            <person name="Elewa A."/>
            <person name="Iarovenko S."/>
            <person name="Subramanian E."/>
            <person name="Araus A.J."/>
            <person name="Petzold A."/>
            <person name="Susuki M."/>
            <person name="Suzuki K.-i.T."/>
            <person name="Hayashi T."/>
            <person name="Toyoda A."/>
            <person name="Oliveira C."/>
            <person name="Osipova E."/>
            <person name="Leigh N.D."/>
            <person name="Simon A."/>
            <person name="Yun M.H."/>
        </authorList>
    </citation>
    <scope>NUCLEOTIDE SEQUENCE</scope>
    <source>
        <strain evidence="1">20211129_DDA</strain>
        <tissue evidence="1">Liver</tissue>
    </source>
</reference>
<gene>
    <name evidence="1" type="ORF">NDU88_001703</name>
</gene>
<protein>
    <submittedName>
        <fullName evidence="1">Uncharacterized protein</fullName>
    </submittedName>
</protein>
<accession>A0AAV7W0R9</accession>
<organism evidence="1 2">
    <name type="scientific">Pleurodeles waltl</name>
    <name type="common">Iberian ribbed newt</name>
    <dbReference type="NCBI Taxonomy" id="8319"/>
    <lineage>
        <taxon>Eukaryota</taxon>
        <taxon>Metazoa</taxon>
        <taxon>Chordata</taxon>
        <taxon>Craniata</taxon>
        <taxon>Vertebrata</taxon>
        <taxon>Euteleostomi</taxon>
        <taxon>Amphibia</taxon>
        <taxon>Batrachia</taxon>
        <taxon>Caudata</taxon>
        <taxon>Salamandroidea</taxon>
        <taxon>Salamandridae</taxon>
        <taxon>Pleurodelinae</taxon>
        <taxon>Pleurodeles</taxon>
    </lineage>
</organism>
<proteinExistence type="predicted"/>
<evidence type="ECO:0000313" key="1">
    <source>
        <dbReference type="EMBL" id="KAJ1206296.1"/>
    </source>
</evidence>
<sequence length="67" mass="6935">MVGAAVRFPGHGVHCGPFLRPQSVFFAAARPEAQSWASGLAVFNAQRGCSCGVPANPDPFHLSGALI</sequence>
<keyword evidence="2" id="KW-1185">Reference proteome</keyword>
<dbReference type="AlphaFoldDB" id="A0AAV7W0R9"/>
<evidence type="ECO:0000313" key="2">
    <source>
        <dbReference type="Proteomes" id="UP001066276"/>
    </source>
</evidence>
<comment type="caution">
    <text evidence="1">The sequence shown here is derived from an EMBL/GenBank/DDBJ whole genome shotgun (WGS) entry which is preliminary data.</text>
</comment>
<dbReference type="Proteomes" id="UP001066276">
    <property type="component" value="Chromosome 1_2"/>
</dbReference>
<dbReference type="EMBL" id="JANPWB010000002">
    <property type="protein sequence ID" value="KAJ1206296.1"/>
    <property type="molecule type" value="Genomic_DNA"/>
</dbReference>